<dbReference type="EMBL" id="FOTC01000008">
    <property type="protein sequence ID" value="SFL54920.1"/>
    <property type="molecule type" value="Genomic_DNA"/>
</dbReference>
<keyword evidence="3" id="KW-1185">Reference proteome</keyword>
<dbReference type="Proteomes" id="UP000199607">
    <property type="component" value="Unassembled WGS sequence"/>
</dbReference>
<dbReference type="AlphaFoldDB" id="A0A1I4IKR6"/>
<protein>
    <recommendedName>
        <fullName evidence="1">DUF7827 domain-containing protein</fullName>
    </recommendedName>
</protein>
<organism evidence="2 3">
    <name type="scientific">Halogranum rubrum</name>
    <dbReference type="NCBI Taxonomy" id="553466"/>
    <lineage>
        <taxon>Archaea</taxon>
        <taxon>Methanobacteriati</taxon>
        <taxon>Methanobacteriota</taxon>
        <taxon>Stenosarchaea group</taxon>
        <taxon>Halobacteria</taxon>
        <taxon>Halobacteriales</taxon>
        <taxon>Haloferacaceae</taxon>
    </lineage>
</organism>
<evidence type="ECO:0000313" key="3">
    <source>
        <dbReference type="Proteomes" id="UP000199607"/>
    </source>
</evidence>
<dbReference type="NCBIfam" id="NF045517">
    <property type="entry name" value="halo_surf_dom"/>
    <property type="match status" value="1"/>
</dbReference>
<sequence length="566" mass="59085">MLYLTELPLVLRPGGAPVPEQSVSPMPPSSLSTTLARLAVVAVLVFATVVATPGVLAADATVTFDAETYSATRGAIVPLTISLDGAQSATVTLTETTGAYAATVTVVDADEDGTVRLELDTFAAGSGNDFHAYRATDGDQLVSVTRLTPARSDPLPAGTYALVAVAGESRDDATLTLSPFSLGAVTVETAPHVYSPFGETPTVSDTVASGDWVILRFDAPGLSGVVDTDRPPVSALVYADPSTPRARSTHTVRAPVADALHGVPLRSLVVDYEGETDARPWQLTPGADAAIVGVDHDSDGTLDTDLTETLVSVSTYSDGRYRLQFDGAYALASGDELVVQYELHNPDTTGSDPVAVRINDETELVGVATYGPAGQGTLGNGVTLDLVRVVDDEAVPVSLANAHYRVDLETEELVVATIAPELAEDETSAEYVATLSVSPDSAYADDIDDSVVARYTVVPRMASIDGVSDGTLSVDQHQQRLSGTTTVAPGSRLVVYAVRYDDPRSFIQARLVTVSADGSWEADFEFSDIEPGSQFDVAVYDLERGGITASAELTPTAVPAVVTSAT</sequence>
<feature type="domain" description="DUF7827" evidence="1">
    <location>
        <begin position="57"/>
        <end position="166"/>
    </location>
</feature>
<dbReference type="Pfam" id="PF25162">
    <property type="entry name" value="DUF7827"/>
    <property type="match status" value="1"/>
</dbReference>
<reference evidence="3" key="1">
    <citation type="submission" date="2016-10" db="EMBL/GenBank/DDBJ databases">
        <authorList>
            <person name="Varghese N."/>
            <person name="Submissions S."/>
        </authorList>
    </citation>
    <scope>NUCLEOTIDE SEQUENCE [LARGE SCALE GENOMIC DNA]</scope>
    <source>
        <strain evidence="3">CGMCC 1.7738</strain>
    </source>
</reference>
<evidence type="ECO:0000313" key="2">
    <source>
        <dbReference type="EMBL" id="SFL54920.1"/>
    </source>
</evidence>
<dbReference type="InterPro" id="IPR057149">
    <property type="entry name" value="DUF7827"/>
</dbReference>
<gene>
    <name evidence="2" type="ORF">SAMN04487950_4169</name>
</gene>
<name>A0A1I4IKR6_9EURY</name>
<evidence type="ECO:0000259" key="1">
    <source>
        <dbReference type="Pfam" id="PF25162"/>
    </source>
</evidence>
<proteinExistence type="predicted"/>
<accession>A0A1I4IKR6</accession>